<dbReference type="Proteomes" id="UP000815325">
    <property type="component" value="Unassembled WGS sequence"/>
</dbReference>
<evidence type="ECO:0000313" key="3">
    <source>
        <dbReference type="Proteomes" id="UP000815325"/>
    </source>
</evidence>
<evidence type="ECO:0000313" key="2">
    <source>
        <dbReference type="EMBL" id="KAF5836230.1"/>
    </source>
</evidence>
<sequence>MKLHSSSCHARHTNLTSSKSVASPISRTQHVAAARRLVQPARSAEDDVPQLDRDWRDFRRSLLAQEKPEHKGRESEMNMELLSLAAEGVWAHPTTTIEQGGVLLATLRAPEILMQDRMEQVVIFILSHKPEGSLGLILNRPSGQLLGKGRGGVRFPIANAPDRMQETFADSRVYMGGFTAQNFFHMMHPYDLPGSVKVINGVHMGGVSAAVDKVATGKLPPNSFKFFSGAVVWEPKQLEREIKAGCWYTAACSRSLVLKPCLQLPTPLWREMLLLMGGKYFEVAQDAYEGDEISGE</sequence>
<dbReference type="PANTHER" id="PTHR31984">
    <property type="entry name" value="TRANSPORTER, PUTATIVE (DUF179)-RELATED"/>
    <property type="match status" value="1"/>
</dbReference>
<comment type="caution">
    <text evidence="2">The sequence shown here is derived from an EMBL/GenBank/DDBJ whole genome shotgun (WGS) entry which is preliminary data.</text>
</comment>
<feature type="region of interest" description="Disordered" evidence="1">
    <location>
        <begin position="1"/>
        <end position="26"/>
    </location>
</feature>
<gene>
    <name evidence="2" type="ORF">DUNSADRAFT_6241</name>
</gene>
<dbReference type="InterPro" id="IPR003774">
    <property type="entry name" value="AlgH-like"/>
</dbReference>
<dbReference type="Gene3D" id="3.40.1740.10">
    <property type="entry name" value="VC0467-like"/>
    <property type="match status" value="1"/>
</dbReference>
<proteinExistence type="predicted"/>
<keyword evidence="3" id="KW-1185">Reference proteome</keyword>
<accession>A0ABQ7GNR0</accession>
<evidence type="ECO:0000256" key="1">
    <source>
        <dbReference type="SAM" id="MobiDB-lite"/>
    </source>
</evidence>
<dbReference type="Pfam" id="PF02622">
    <property type="entry name" value="DUF179"/>
    <property type="match status" value="1"/>
</dbReference>
<protein>
    <recommendedName>
        <fullName evidence="4">Transcriptional regulator</fullName>
    </recommendedName>
</protein>
<dbReference type="PANTHER" id="PTHR31984:SF18">
    <property type="entry name" value="TRANSCRIPTIONAL REGULATOR"/>
    <property type="match status" value="1"/>
</dbReference>
<organism evidence="2 3">
    <name type="scientific">Dunaliella salina</name>
    <name type="common">Green alga</name>
    <name type="synonym">Protococcus salinus</name>
    <dbReference type="NCBI Taxonomy" id="3046"/>
    <lineage>
        <taxon>Eukaryota</taxon>
        <taxon>Viridiplantae</taxon>
        <taxon>Chlorophyta</taxon>
        <taxon>core chlorophytes</taxon>
        <taxon>Chlorophyceae</taxon>
        <taxon>CS clade</taxon>
        <taxon>Chlamydomonadales</taxon>
        <taxon>Dunaliellaceae</taxon>
        <taxon>Dunaliella</taxon>
    </lineage>
</organism>
<name>A0ABQ7GNR0_DUNSA</name>
<evidence type="ECO:0008006" key="4">
    <source>
        <dbReference type="Google" id="ProtNLM"/>
    </source>
</evidence>
<dbReference type="EMBL" id="MU069669">
    <property type="protein sequence ID" value="KAF5836230.1"/>
    <property type="molecule type" value="Genomic_DNA"/>
</dbReference>
<dbReference type="SUPFAM" id="SSF143456">
    <property type="entry name" value="VC0467-like"/>
    <property type="match status" value="1"/>
</dbReference>
<reference evidence="2" key="1">
    <citation type="submission" date="2017-08" db="EMBL/GenBank/DDBJ databases">
        <authorList>
            <person name="Polle J.E."/>
            <person name="Barry K."/>
            <person name="Cushman J."/>
            <person name="Schmutz J."/>
            <person name="Tran D."/>
            <person name="Hathwaick L.T."/>
            <person name="Yim W.C."/>
            <person name="Jenkins J."/>
            <person name="Mckie-Krisberg Z.M."/>
            <person name="Prochnik S."/>
            <person name="Lindquist E."/>
            <person name="Dockter R.B."/>
            <person name="Adam C."/>
            <person name="Molina H."/>
            <person name="Bunkerborg J."/>
            <person name="Jin E."/>
            <person name="Buchheim M."/>
            <person name="Magnuson J."/>
        </authorList>
    </citation>
    <scope>NUCLEOTIDE SEQUENCE</scope>
    <source>
        <strain evidence="2">CCAP 19/18</strain>
    </source>
</reference>